<evidence type="ECO:0000256" key="2">
    <source>
        <dbReference type="ARBA" id="ARBA00017835"/>
    </source>
</evidence>
<evidence type="ECO:0000256" key="1">
    <source>
        <dbReference type="ARBA" id="ARBA00009224"/>
    </source>
</evidence>
<name>A0A2T3AZS1_AMORE</name>
<dbReference type="Pfam" id="PF10558">
    <property type="entry name" value="MTP18"/>
    <property type="match status" value="1"/>
</dbReference>
<dbReference type="InParanoid" id="A0A2T3AZS1"/>
<evidence type="ECO:0000256" key="4">
    <source>
        <dbReference type="SAM" id="MobiDB-lite"/>
    </source>
</evidence>
<gene>
    <name evidence="5" type="ORF">M430DRAFT_51007</name>
</gene>
<dbReference type="Proteomes" id="UP000241818">
    <property type="component" value="Unassembled WGS sequence"/>
</dbReference>
<dbReference type="RefSeq" id="XP_024720164.1">
    <property type="nucleotide sequence ID" value="XM_024868184.1"/>
</dbReference>
<evidence type="ECO:0000256" key="3">
    <source>
        <dbReference type="ARBA" id="ARBA00029631"/>
    </source>
</evidence>
<dbReference type="PANTHER" id="PTHR11001">
    <property type="entry name" value="MITOCHONDRIAL FISSION PROCESS PROTEIN 1"/>
    <property type="match status" value="1"/>
</dbReference>
<accession>A0A2T3AZS1</accession>
<protein>
    <recommendedName>
        <fullName evidence="2">Mitochondrial fission process protein 1</fullName>
    </recommendedName>
    <alternativeName>
        <fullName evidence="3">Mitochondrial 18 kDa protein</fullName>
    </alternativeName>
</protein>
<dbReference type="InterPro" id="IPR019560">
    <property type="entry name" value="Mitochondrial_18_kDa_protein"/>
</dbReference>
<dbReference type="AlphaFoldDB" id="A0A2T3AZS1"/>
<keyword evidence="6" id="KW-1185">Reference proteome</keyword>
<dbReference type="GeneID" id="36576265"/>
<dbReference type="OrthoDB" id="424969at2759"/>
<comment type="similarity">
    <text evidence="1">Belongs to the MTFP1 family.</text>
</comment>
<dbReference type="PANTHER" id="PTHR11001:SF2">
    <property type="entry name" value="MITOCHONDRIAL FISSION PROCESS PROTEIN 1"/>
    <property type="match status" value="1"/>
</dbReference>
<dbReference type="EMBL" id="KZ679012">
    <property type="protein sequence ID" value="PSS16656.1"/>
    <property type="molecule type" value="Genomic_DNA"/>
</dbReference>
<proteinExistence type="inferred from homology"/>
<reference evidence="5 6" key="1">
    <citation type="journal article" date="2018" name="New Phytol.">
        <title>Comparative genomics and transcriptomics depict ericoid mycorrhizal fungi as versatile saprotrophs and plant mutualists.</title>
        <authorList>
            <person name="Martino E."/>
            <person name="Morin E."/>
            <person name="Grelet G.A."/>
            <person name="Kuo A."/>
            <person name="Kohler A."/>
            <person name="Daghino S."/>
            <person name="Barry K.W."/>
            <person name="Cichocki N."/>
            <person name="Clum A."/>
            <person name="Dockter R.B."/>
            <person name="Hainaut M."/>
            <person name="Kuo R.C."/>
            <person name="LaButti K."/>
            <person name="Lindahl B.D."/>
            <person name="Lindquist E.A."/>
            <person name="Lipzen A."/>
            <person name="Khouja H.R."/>
            <person name="Magnuson J."/>
            <person name="Murat C."/>
            <person name="Ohm R.A."/>
            <person name="Singer S.W."/>
            <person name="Spatafora J.W."/>
            <person name="Wang M."/>
            <person name="Veneault-Fourrey C."/>
            <person name="Henrissat B."/>
            <person name="Grigoriev I.V."/>
            <person name="Martin F.M."/>
            <person name="Perotto S."/>
        </authorList>
    </citation>
    <scope>NUCLEOTIDE SEQUENCE [LARGE SCALE GENOMIC DNA]</scope>
    <source>
        <strain evidence="5 6">ATCC 22711</strain>
    </source>
</reference>
<evidence type="ECO:0000313" key="6">
    <source>
        <dbReference type="Proteomes" id="UP000241818"/>
    </source>
</evidence>
<feature type="region of interest" description="Disordered" evidence="4">
    <location>
        <begin position="1"/>
        <end position="24"/>
    </location>
</feature>
<dbReference type="GO" id="GO:0005739">
    <property type="term" value="C:mitochondrion"/>
    <property type="evidence" value="ECO:0007669"/>
    <property type="project" value="TreeGrafter"/>
</dbReference>
<evidence type="ECO:0000313" key="5">
    <source>
        <dbReference type="EMBL" id="PSS16656.1"/>
    </source>
</evidence>
<organism evidence="5 6">
    <name type="scientific">Amorphotheca resinae ATCC 22711</name>
    <dbReference type="NCBI Taxonomy" id="857342"/>
    <lineage>
        <taxon>Eukaryota</taxon>
        <taxon>Fungi</taxon>
        <taxon>Dikarya</taxon>
        <taxon>Ascomycota</taxon>
        <taxon>Pezizomycotina</taxon>
        <taxon>Leotiomycetes</taxon>
        <taxon>Helotiales</taxon>
        <taxon>Amorphothecaceae</taxon>
        <taxon>Amorphotheca</taxon>
    </lineage>
</organism>
<sequence>MSDKDSASANLPGPPPAWQKTVGKADKESLYDELYDGKAPQSTESNIRYAAYASRIRTALLSAHRYVAYTSDIGESFRPVAHPTLVRTAYGISWAYLVGDVAYEGYKAYCSNQRILHPELPREAAHQRYNDAKADIPTIPSDDGLAPASGKVCPLEDYRTVMVQRALFQGIASMGLPALTIHSIVRYSGQALKGVKNVKLRTYGPIGLGLAAVPALPYLFDKPVEQGVEWIFHEGFRAFGGRTYVGDTPLTGREAALERQDPKISKKEKEL</sequence>
<dbReference type="GO" id="GO:0000266">
    <property type="term" value="P:mitochondrial fission"/>
    <property type="evidence" value="ECO:0007669"/>
    <property type="project" value="TreeGrafter"/>
</dbReference>